<evidence type="ECO:0000313" key="2">
    <source>
        <dbReference type="EMBL" id="GAA1604452.1"/>
    </source>
</evidence>
<gene>
    <name evidence="2" type="ORF">GCM10009804_70960</name>
</gene>
<accession>A0ABN2EF55</accession>
<evidence type="ECO:0000313" key="3">
    <source>
        <dbReference type="Proteomes" id="UP001501705"/>
    </source>
</evidence>
<feature type="signal peptide" evidence="1">
    <location>
        <begin position="1"/>
        <end position="23"/>
    </location>
</feature>
<sequence length="70" mass="7478">MRKLKAKVASGVAAGLLVTGIGAAVLATGNDNGSTTDSAFMCSSSSCYVYGQMWPGSGHYWDFQDNWPRW</sequence>
<evidence type="ECO:0008006" key="4">
    <source>
        <dbReference type="Google" id="ProtNLM"/>
    </source>
</evidence>
<keyword evidence="3" id="KW-1185">Reference proteome</keyword>
<organism evidence="2 3">
    <name type="scientific">Kribbella hippodromi</name>
    <dbReference type="NCBI Taxonomy" id="434347"/>
    <lineage>
        <taxon>Bacteria</taxon>
        <taxon>Bacillati</taxon>
        <taxon>Actinomycetota</taxon>
        <taxon>Actinomycetes</taxon>
        <taxon>Propionibacteriales</taxon>
        <taxon>Kribbellaceae</taxon>
        <taxon>Kribbella</taxon>
    </lineage>
</organism>
<dbReference type="RefSeq" id="WP_344240901.1">
    <property type="nucleotide sequence ID" value="NZ_BAAAPH010000034.1"/>
</dbReference>
<dbReference type="Proteomes" id="UP001501705">
    <property type="component" value="Unassembled WGS sequence"/>
</dbReference>
<reference evidence="2 3" key="1">
    <citation type="journal article" date="2019" name="Int. J. Syst. Evol. Microbiol.">
        <title>The Global Catalogue of Microorganisms (GCM) 10K type strain sequencing project: providing services to taxonomists for standard genome sequencing and annotation.</title>
        <authorList>
            <consortium name="The Broad Institute Genomics Platform"/>
            <consortium name="The Broad Institute Genome Sequencing Center for Infectious Disease"/>
            <person name="Wu L."/>
            <person name="Ma J."/>
        </authorList>
    </citation>
    <scope>NUCLEOTIDE SEQUENCE [LARGE SCALE GENOMIC DNA]</scope>
    <source>
        <strain evidence="2 3">JCM 15572</strain>
    </source>
</reference>
<comment type="caution">
    <text evidence="2">The sequence shown here is derived from an EMBL/GenBank/DDBJ whole genome shotgun (WGS) entry which is preliminary data.</text>
</comment>
<proteinExistence type="predicted"/>
<feature type="chain" id="PRO_5045868404" description="Secreted protein" evidence="1">
    <location>
        <begin position="24"/>
        <end position="70"/>
    </location>
</feature>
<evidence type="ECO:0000256" key="1">
    <source>
        <dbReference type="SAM" id="SignalP"/>
    </source>
</evidence>
<dbReference type="EMBL" id="BAAAPH010000034">
    <property type="protein sequence ID" value="GAA1604452.1"/>
    <property type="molecule type" value="Genomic_DNA"/>
</dbReference>
<protein>
    <recommendedName>
        <fullName evidence="4">Secreted protein</fullName>
    </recommendedName>
</protein>
<name>A0ABN2EF55_9ACTN</name>
<keyword evidence="1" id="KW-0732">Signal</keyword>